<dbReference type="Proteomes" id="UP000077051">
    <property type="component" value="Unassembled WGS sequence"/>
</dbReference>
<dbReference type="VEuPathDB" id="FungiDB:MUCCIDRAFT_86825"/>
<name>A0A168GLQ5_MUCCL</name>
<keyword evidence="2" id="KW-1185">Reference proteome</keyword>
<dbReference type="AlphaFoldDB" id="A0A168GLQ5"/>
<protein>
    <submittedName>
        <fullName evidence="1">Uncharacterized protein</fullName>
    </submittedName>
</protein>
<evidence type="ECO:0000313" key="1">
    <source>
        <dbReference type="EMBL" id="OAC97819.1"/>
    </source>
</evidence>
<proteinExistence type="predicted"/>
<comment type="caution">
    <text evidence="1">The sequence shown here is derived from an EMBL/GenBank/DDBJ whole genome shotgun (WGS) entry which is preliminary data.</text>
</comment>
<organism evidence="1 2">
    <name type="scientific">Mucor lusitanicus CBS 277.49</name>
    <dbReference type="NCBI Taxonomy" id="747725"/>
    <lineage>
        <taxon>Eukaryota</taxon>
        <taxon>Fungi</taxon>
        <taxon>Fungi incertae sedis</taxon>
        <taxon>Mucoromycota</taxon>
        <taxon>Mucoromycotina</taxon>
        <taxon>Mucoromycetes</taxon>
        <taxon>Mucorales</taxon>
        <taxon>Mucorineae</taxon>
        <taxon>Mucoraceae</taxon>
        <taxon>Mucor</taxon>
    </lineage>
</organism>
<dbReference type="EMBL" id="AMYB01000012">
    <property type="protein sequence ID" value="OAC97819.1"/>
    <property type="molecule type" value="Genomic_DNA"/>
</dbReference>
<accession>A0A168GLQ5</accession>
<reference evidence="1 2" key="1">
    <citation type="submission" date="2015-06" db="EMBL/GenBank/DDBJ databases">
        <title>Expansion of signal transduction pathways in fungi by whole-genome duplication.</title>
        <authorList>
            <consortium name="DOE Joint Genome Institute"/>
            <person name="Corrochano L.M."/>
            <person name="Kuo A."/>
            <person name="Marcet-Houben M."/>
            <person name="Polaino S."/>
            <person name="Salamov A."/>
            <person name="Villalobos J.M."/>
            <person name="Alvarez M.I."/>
            <person name="Avalos J."/>
            <person name="Benito E.P."/>
            <person name="Benoit I."/>
            <person name="Burger G."/>
            <person name="Camino L.P."/>
            <person name="Canovas D."/>
            <person name="Cerda-Olmedo E."/>
            <person name="Cheng J.-F."/>
            <person name="Dominguez A."/>
            <person name="Elias M."/>
            <person name="Eslava A.P."/>
            <person name="Glaser F."/>
            <person name="Grimwood J."/>
            <person name="Gutierrez G."/>
            <person name="Heitman J."/>
            <person name="Henrissat B."/>
            <person name="Iturriaga E.A."/>
            <person name="Lang B.F."/>
            <person name="Lavin J.L."/>
            <person name="Lee S."/>
            <person name="Li W."/>
            <person name="Lindquist E."/>
            <person name="Lopez-Garcia S."/>
            <person name="Luque E.M."/>
            <person name="Marcos A.T."/>
            <person name="Martin J."/>
            <person name="Mccluskey K."/>
            <person name="Medina H.R."/>
            <person name="Miralles-Duran A."/>
            <person name="Miyazaki A."/>
            <person name="Munoz-Torres E."/>
            <person name="Oguiza J.A."/>
            <person name="Ohm R."/>
            <person name="Olmedo M."/>
            <person name="Orejas M."/>
            <person name="Ortiz-Castellanos L."/>
            <person name="Pisabarro A.G."/>
            <person name="Rodriguez-Romero J."/>
            <person name="Ruiz-Herrera J."/>
            <person name="Ruiz-Vazquez R."/>
            <person name="Sanz C."/>
            <person name="Schackwitz W."/>
            <person name="Schmutz J."/>
            <person name="Shahriari M."/>
            <person name="Shelest E."/>
            <person name="Silva-Franco F."/>
            <person name="Soanes D."/>
            <person name="Syed K."/>
            <person name="Tagua V.G."/>
            <person name="Talbot N.J."/>
            <person name="Thon M."/>
            <person name="De Vries R.P."/>
            <person name="Wiebenga A."/>
            <person name="Yadav J.S."/>
            <person name="Braun E.L."/>
            <person name="Baker S."/>
            <person name="Garre V."/>
            <person name="Horwitz B."/>
            <person name="Torres-Martinez S."/>
            <person name="Idnurm A."/>
            <person name="Herrera-Estrella A."/>
            <person name="Gabaldon T."/>
            <person name="Grigoriev I.V."/>
        </authorList>
    </citation>
    <scope>NUCLEOTIDE SEQUENCE [LARGE SCALE GENOMIC DNA]</scope>
    <source>
        <strain evidence="1 2">CBS 277.49</strain>
    </source>
</reference>
<gene>
    <name evidence="1" type="ORF">MUCCIDRAFT_86825</name>
</gene>
<sequence>MSFKEDEAVDLFITSFEDTAVYEQPTIKEDTLAILVATLALRDTASNLGWLSIMVQGTYWYCKTPARLDSGGSRCKWNRCIQEKTNKTSTIISTVDSGDIVALAVDM</sequence>
<evidence type="ECO:0000313" key="2">
    <source>
        <dbReference type="Proteomes" id="UP000077051"/>
    </source>
</evidence>